<organism evidence="2 4">
    <name type="scientific">Pseudomonas morbosilactucae</name>
    <dbReference type="NCBI Taxonomy" id="2938197"/>
    <lineage>
        <taxon>Bacteria</taxon>
        <taxon>Pseudomonadati</taxon>
        <taxon>Pseudomonadota</taxon>
        <taxon>Gammaproteobacteria</taxon>
        <taxon>Pseudomonadales</taxon>
        <taxon>Pseudomonadaceae</taxon>
        <taxon>Pseudomonas</taxon>
    </lineage>
</organism>
<evidence type="ECO:0000256" key="1">
    <source>
        <dbReference type="SAM" id="Coils"/>
    </source>
</evidence>
<dbReference type="EMBL" id="JALQCX010000015">
    <property type="protein sequence ID" value="MCK9814549.1"/>
    <property type="molecule type" value="Genomic_DNA"/>
</dbReference>
<keyword evidence="1" id="KW-0175">Coiled coil</keyword>
<name>A0A9X2C9E0_9PSED</name>
<proteinExistence type="predicted"/>
<evidence type="ECO:0000313" key="2">
    <source>
        <dbReference type="EMBL" id="MCK9801398.1"/>
    </source>
</evidence>
<reference evidence="4 5" key="2">
    <citation type="journal article" date="2023" name="Plant Pathol.">
        <title>Dismantling and reorganizing Pseudomonas marginalis sensu#lato.</title>
        <authorList>
            <person name="Sawada H."/>
            <person name="Fujikawa T."/>
            <person name="Satou M."/>
        </authorList>
    </citation>
    <scope>NUCLEOTIDE SEQUENCE [LARGE SCALE GENOMIC DNA]</scope>
    <source>
        <strain evidence="2 4">MAFF 302030</strain>
        <strain evidence="3 5">MAFF 302046</strain>
    </source>
</reference>
<reference evidence="4 5" key="1">
    <citation type="journal article" date="2022" name="Int. J. Syst. Evol. Microbiol.">
        <title>Pseudomonas aegrilactucae sp. nov. and Pseudomonas morbosilactucae sp. nov., pathogens causing bacterial rot of lettuce in Japan.</title>
        <authorList>
            <person name="Sawada H."/>
            <person name="Fujikawa T."/>
            <person name="Satou M."/>
        </authorList>
    </citation>
    <scope>NUCLEOTIDE SEQUENCE [LARGE SCALE GENOMIC DNA]</scope>
    <source>
        <strain evidence="2 4">MAFF 302030</strain>
        <strain evidence="3 5">MAFF 302046</strain>
    </source>
</reference>
<dbReference type="RefSeq" id="WP_123330849.1">
    <property type="nucleotide sequence ID" value="NZ_JALQCW010000086.1"/>
</dbReference>
<gene>
    <name evidence="2" type="ORF">M1B34_27950</name>
    <name evidence="3" type="ORF">M1B35_10520</name>
</gene>
<sequence length="143" mass="15074">MSLSVGFPPSGAITLSAKLPLSLEAQDEASTQGVDEDGKLKVSISSLSQDTKTEDTERSDLSAAAQILLKRMKELQEQLKQLREQLAAAQAADYPTPEAKTTVVMAIQGQIADVSSVLQEVVANLVKELSKDSTSGGLISTSV</sequence>
<evidence type="ECO:0000313" key="3">
    <source>
        <dbReference type="EMBL" id="MCK9814549.1"/>
    </source>
</evidence>
<dbReference type="AlphaFoldDB" id="A0A9X2C9E0"/>
<dbReference type="Proteomes" id="UP001155163">
    <property type="component" value="Unassembled WGS sequence"/>
</dbReference>
<evidence type="ECO:0000313" key="5">
    <source>
        <dbReference type="Proteomes" id="UP001155163"/>
    </source>
</evidence>
<evidence type="ECO:0000313" key="4">
    <source>
        <dbReference type="Proteomes" id="UP001155059"/>
    </source>
</evidence>
<dbReference type="Proteomes" id="UP001155059">
    <property type="component" value="Unassembled WGS sequence"/>
</dbReference>
<comment type="caution">
    <text evidence="2">The sequence shown here is derived from an EMBL/GenBank/DDBJ whole genome shotgun (WGS) entry which is preliminary data.</text>
</comment>
<protein>
    <submittedName>
        <fullName evidence="2">Uncharacterized protein</fullName>
    </submittedName>
</protein>
<dbReference type="EMBL" id="JALQCW010000086">
    <property type="protein sequence ID" value="MCK9801398.1"/>
    <property type="molecule type" value="Genomic_DNA"/>
</dbReference>
<accession>A0A9X2C9E0</accession>
<keyword evidence="5" id="KW-1185">Reference proteome</keyword>
<feature type="coiled-coil region" evidence="1">
    <location>
        <begin position="58"/>
        <end position="92"/>
    </location>
</feature>